<evidence type="ECO:0000259" key="2">
    <source>
        <dbReference type="Pfam" id="PF06985"/>
    </source>
</evidence>
<feature type="compositionally biased region" description="Polar residues" evidence="1">
    <location>
        <begin position="548"/>
        <end position="560"/>
    </location>
</feature>
<dbReference type="PANTHER" id="PTHR33112">
    <property type="entry name" value="DOMAIN PROTEIN, PUTATIVE-RELATED"/>
    <property type="match status" value="1"/>
</dbReference>
<dbReference type="Pfam" id="PF06985">
    <property type="entry name" value="HET"/>
    <property type="match status" value="1"/>
</dbReference>
<dbReference type="AlphaFoldDB" id="A0A2J6QUG2"/>
<dbReference type="Proteomes" id="UP000235786">
    <property type="component" value="Unassembled WGS sequence"/>
</dbReference>
<protein>
    <submittedName>
        <fullName evidence="3">HET-domain-containing protein</fullName>
    </submittedName>
</protein>
<keyword evidence="4" id="KW-1185">Reference proteome</keyword>
<organism evidence="3 4">
    <name type="scientific">Hyaloscypha variabilis (strain UAMH 11265 / GT02V1 / F)</name>
    <name type="common">Meliniomyces variabilis</name>
    <dbReference type="NCBI Taxonomy" id="1149755"/>
    <lineage>
        <taxon>Eukaryota</taxon>
        <taxon>Fungi</taxon>
        <taxon>Dikarya</taxon>
        <taxon>Ascomycota</taxon>
        <taxon>Pezizomycotina</taxon>
        <taxon>Leotiomycetes</taxon>
        <taxon>Helotiales</taxon>
        <taxon>Hyaloscyphaceae</taxon>
        <taxon>Hyaloscypha</taxon>
        <taxon>Hyaloscypha variabilis</taxon>
    </lineage>
</organism>
<proteinExistence type="predicted"/>
<evidence type="ECO:0000256" key="1">
    <source>
        <dbReference type="SAM" id="MobiDB-lite"/>
    </source>
</evidence>
<dbReference type="OrthoDB" id="2958217at2759"/>
<dbReference type="STRING" id="1149755.A0A2J6QUG2"/>
<sequence length="639" mass="72256">MMKVRRPVFLGFCSDFDRFDTQFVPTLLNAACGGASTIQYSSRHLRTIGDKFGLVRQWLENCLENHGSTCGGIRKTIEQQQSHVWSISNFVLVDVHAQRLVDAPSECRYAALSYVWGRSPFFNLTKAYVAQLRQPGSLKEHARLVPKTISDSINFVRQIGERYLWVDSLCIVQDDRDQKHELIDNMDLIFSGALLTIIAATGSDANSGLFRGKESLRQTVGSNLDLTGIDFFQSKHENGKWFHETRAWTYQEQLLSKRQVVFANSLTFFVCTKSVWREDVATEETEVVAGEGGITKHFQRPLQPGKDPTAAISSYISCVEAYSRRDLSYTDDGLNAFAGVSKILESDLGTTLWYGLPIKYFELALHWSPKGNLTRREAFPSWSWAGWSGPVDMSPVRRASDFVRLMGVVKGCNVYNYCDPTLGGYWPLDGLSSSYSQHAEYDFLRTYKQDRPALHDRFSPQPGLIQIDQAQCATFNIAIFEPEQATNYRSNLGILDSKDNLIGELEDGHELQYGSITNLIGVHEVIVISEKHSEPWHYELFPSSYRSSNTPLRPSSSTAQLRTRTSGSSLLSRDSPHIKSVRSRLDLKMHKASNWDLFNVMVVEWHDGKAYRLGVGWIFKESLANSLHPGQTRKRIILG</sequence>
<feature type="compositionally biased region" description="Low complexity" evidence="1">
    <location>
        <begin position="561"/>
        <end position="573"/>
    </location>
</feature>
<feature type="region of interest" description="Disordered" evidence="1">
    <location>
        <begin position="548"/>
        <end position="575"/>
    </location>
</feature>
<dbReference type="EMBL" id="KZ613970">
    <property type="protein sequence ID" value="PMD29903.1"/>
    <property type="molecule type" value="Genomic_DNA"/>
</dbReference>
<name>A0A2J6QUG2_HYAVF</name>
<evidence type="ECO:0000313" key="3">
    <source>
        <dbReference type="EMBL" id="PMD29903.1"/>
    </source>
</evidence>
<gene>
    <name evidence="3" type="ORF">L207DRAFT_503399</name>
</gene>
<feature type="domain" description="Heterokaryon incompatibility" evidence="2">
    <location>
        <begin position="109"/>
        <end position="252"/>
    </location>
</feature>
<reference evidence="3 4" key="1">
    <citation type="submission" date="2016-04" db="EMBL/GenBank/DDBJ databases">
        <title>A degradative enzymes factory behind the ericoid mycorrhizal symbiosis.</title>
        <authorList>
            <consortium name="DOE Joint Genome Institute"/>
            <person name="Martino E."/>
            <person name="Morin E."/>
            <person name="Grelet G."/>
            <person name="Kuo A."/>
            <person name="Kohler A."/>
            <person name="Daghino S."/>
            <person name="Barry K."/>
            <person name="Choi C."/>
            <person name="Cichocki N."/>
            <person name="Clum A."/>
            <person name="Copeland A."/>
            <person name="Hainaut M."/>
            <person name="Haridas S."/>
            <person name="Labutti K."/>
            <person name="Lindquist E."/>
            <person name="Lipzen A."/>
            <person name="Khouja H.-R."/>
            <person name="Murat C."/>
            <person name="Ohm R."/>
            <person name="Olson A."/>
            <person name="Spatafora J."/>
            <person name="Veneault-Fourrey C."/>
            <person name="Henrissat B."/>
            <person name="Grigoriev I."/>
            <person name="Martin F."/>
            <person name="Perotto S."/>
        </authorList>
    </citation>
    <scope>NUCLEOTIDE SEQUENCE [LARGE SCALE GENOMIC DNA]</scope>
    <source>
        <strain evidence="3 4">F</strain>
    </source>
</reference>
<dbReference type="InterPro" id="IPR010730">
    <property type="entry name" value="HET"/>
</dbReference>
<dbReference type="PANTHER" id="PTHR33112:SF12">
    <property type="entry name" value="HETEROKARYON INCOMPATIBILITY DOMAIN-CONTAINING PROTEIN"/>
    <property type="match status" value="1"/>
</dbReference>
<accession>A0A2J6QUG2</accession>
<evidence type="ECO:0000313" key="4">
    <source>
        <dbReference type="Proteomes" id="UP000235786"/>
    </source>
</evidence>